<organism evidence="1 2">
    <name type="scientific">Pseudomonas marginalis pv. marginalis</name>
    <dbReference type="NCBI Taxonomy" id="97473"/>
    <lineage>
        <taxon>Bacteria</taxon>
        <taxon>Pseudomonadati</taxon>
        <taxon>Pseudomonadota</taxon>
        <taxon>Gammaproteobacteria</taxon>
        <taxon>Pseudomonadales</taxon>
        <taxon>Pseudomonadaceae</taxon>
        <taxon>Pseudomonas</taxon>
    </lineage>
</organism>
<evidence type="ECO:0000313" key="2">
    <source>
        <dbReference type="Proteomes" id="UP000276587"/>
    </source>
</evidence>
<name>A0A3M4A9X6_PSEMA</name>
<protein>
    <recommendedName>
        <fullName evidence="3">Glucan biosynthesis glucosyltransferase H</fullName>
    </recommendedName>
</protein>
<accession>A0A3M4A9X6</accession>
<evidence type="ECO:0008006" key="3">
    <source>
        <dbReference type="Google" id="ProtNLM"/>
    </source>
</evidence>
<evidence type="ECO:0000313" key="1">
    <source>
        <dbReference type="EMBL" id="RMP03210.1"/>
    </source>
</evidence>
<reference evidence="1 2" key="1">
    <citation type="submission" date="2018-08" db="EMBL/GenBank/DDBJ databases">
        <title>Recombination of ecologically and evolutionarily significant loci maintains genetic cohesion in the Pseudomonas syringae species complex.</title>
        <authorList>
            <person name="Dillon M."/>
            <person name="Thakur S."/>
            <person name="Almeida R.N.D."/>
            <person name="Weir B.S."/>
            <person name="Guttman D.S."/>
        </authorList>
    </citation>
    <scope>NUCLEOTIDE SEQUENCE [LARGE SCALE GENOMIC DNA]</scope>
    <source>
        <strain evidence="1 2">ICMP 3555</strain>
    </source>
</reference>
<sequence>MSCLPMSNSQVTPETLSEYLAHLPMTAEQRAELAGCTSFTELHERLSSSTFDAPTDAAQASVGRRLTLNTAEELQDAEMLVLDASGRVCLKATPPIRRTRVVPEPWR</sequence>
<comment type="caution">
    <text evidence="1">The sequence shown here is derived from an EMBL/GenBank/DDBJ whole genome shotgun (WGS) entry which is preliminary data.</text>
</comment>
<dbReference type="Proteomes" id="UP000276587">
    <property type="component" value="Unassembled WGS sequence"/>
</dbReference>
<gene>
    <name evidence="1" type="ORF">ALQ29_05534</name>
</gene>
<keyword evidence="2" id="KW-1185">Reference proteome</keyword>
<proteinExistence type="predicted"/>
<dbReference type="AlphaFoldDB" id="A0A3M4A9X6"/>
<dbReference type="EMBL" id="RBQF01000324">
    <property type="protein sequence ID" value="RMP03210.1"/>
    <property type="molecule type" value="Genomic_DNA"/>
</dbReference>
<feature type="non-terminal residue" evidence="1">
    <location>
        <position position="107"/>
    </location>
</feature>